<dbReference type="OrthoDB" id="8209071at2"/>
<keyword evidence="2" id="KW-1185">Reference proteome</keyword>
<proteinExistence type="predicted"/>
<dbReference type="Gene3D" id="3.40.50.150">
    <property type="entry name" value="Vaccinia Virus protein VP39"/>
    <property type="match status" value="1"/>
</dbReference>
<dbReference type="GO" id="GO:0032259">
    <property type="term" value="P:methylation"/>
    <property type="evidence" value="ECO:0007669"/>
    <property type="project" value="UniProtKB-KW"/>
</dbReference>
<evidence type="ECO:0000313" key="2">
    <source>
        <dbReference type="Proteomes" id="UP000324853"/>
    </source>
</evidence>
<dbReference type="GO" id="GO:0008168">
    <property type="term" value="F:methyltransferase activity"/>
    <property type="evidence" value="ECO:0007669"/>
    <property type="project" value="UniProtKB-KW"/>
</dbReference>
<dbReference type="Pfam" id="PF13489">
    <property type="entry name" value="Methyltransf_23"/>
    <property type="match status" value="1"/>
</dbReference>
<comment type="caution">
    <text evidence="1">The sequence shown here is derived from an EMBL/GenBank/DDBJ whole genome shotgun (WGS) entry which is preliminary data.</text>
</comment>
<protein>
    <submittedName>
        <fullName evidence="1">Class I SAM-dependent methyltransferase</fullName>
    </submittedName>
</protein>
<dbReference type="EMBL" id="VSSR01000021">
    <property type="protein sequence ID" value="TYL84555.1"/>
    <property type="molecule type" value="Genomic_DNA"/>
</dbReference>
<dbReference type="SUPFAM" id="SSF53335">
    <property type="entry name" value="S-adenosyl-L-methionine-dependent methyltransferases"/>
    <property type="match status" value="1"/>
</dbReference>
<dbReference type="InterPro" id="IPR029063">
    <property type="entry name" value="SAM-dependent_MTases_sf"/>
</dbReference>
<reference evidence="1 2" key="1">
    <citation type="submission" date="2019-08" db="EMBL/GenBank/DDBJ databases">
        <title>Bradyrhizobium hipponensis sp. nov., a rhizobium isolated from a Lupinus angustifolius root nodule in Tunisia.</title>
        <authorList>
            <person name="Off K."/>
            <person name="Rejili M."/>
            <person name="Mars M."/>
            <person name="Brachmann A."/>
            <person name="Marin M."/>
        </authorList>
    </citation>
    <scope>NUCLEOTIDE SEQUENCE [LARGE SCALE GENOMIC DNA]</scope>
    <source>
        <strain evidence="1 2">CTAW11</strain>
    </source>
</reference>
<organism evidence="1 2">
    <name type="scientific">Bradyrhizobium cytisi</name>
    <dbReference type="NCBI Taxonomy" id="515489"/>
    <lineage>
        <taxon>Bacteria</taxon>
        <taxon>Pseudomonadati</taxon>
        <taxon>Pseudomonadota</taxon>
        <taxon>Alphaproteobacteria</taxon>
        <taxon>Hyphomicrobiales</taxon>
        <taxon>Nitrobacteraceae</taxon>
        <taxon>Bradyrhizobium</taxon>
    </lineage>
</organism>
<sequence length="354" mass="38601">MLSDGRVIPRALAKMSCLTCGSTFHASSTAEADIRAIYDDGYTLASTAPKSDAARARAYGDWIRTEFNPAKAVLEIGCGSGALLSELLRIWPDAHACGLDPALPATAGSQQSIRLVRGFVDDVPSGAGPFDLIVAVNVIEHTIDPSAFLRSLRDHLAPNGRIVIICPEGHSPNVELLFFDHLYSLTREGLRICGRRAGLQAERQMSAPSNIGDFQMLVFTGQTDDRDTPPADDTDPARLRSERRSYLESWRMLDQFLLERSRSAVDLLSFGAGQTAALLRAYAPQTWARVASLVLDDPTEAWNLGRPVASYRDAVQNPGGTALIATTPHVQQAVAKRLKRDGFHPVTWNELIPR</sequence>
<keyword evidence="1" id="KW-0489">Methyltransferase</keyword>
<dbReference type="CDD" id="cd02440">
    <property type="entry name" value="AdoMet_MTases"/>
    <property type="match status" value="1"/>
</dbReference>
<dbReference type="RefSeq" id="WP_148751207.1">
    <property type="nucleotide sequence ID" value="NZ_VSSR01000021.1"/>
</dbReference>
<name>A0A5S4WSK3_9BRAD</name>
<gene>
    <name evidence="1" type="ORF">FXB38_12765</name>
</gene>
<evidence type="ECO:0000313" key="1">
    <source>
        <dbReference type="EMBL" id="TYL84555.1"/>
    </source>
</evidence>
<keyword evidence="1" id="KW-0808">Transferase</keyword>
<accession>A0A5S4WSK3</accession>
<dbReference type="PANTHER" id="PTHR43861">
    <property type="entry name" value="TRANS-ACONITATE 2-METHYLTRANSFERASE-RELATED"/>
    <property type="match status" value="1"/>
</dbReference>
<dbReference type="Proteomes" id="UP000324853">
    <property type="component" value="Unassembled WGS sequence"/>
</dbReference>
<dbReference type="AlphaFoldDB" id="A0A5S4WSK3"/>